<evidence type="ECO:0000313" key="3">
    <source>
        <dbReference type="Proteomes" id="UP000267027"/>
    </source>
</evidence>
<dbReference type="EMBL" id="UYYA01000020">
    <property type="protein sequence ID" value="VDM51824.1"/>
    <property type="molecule type" value="Genomic_DNA"/>
</dbReference>
<evidence type="ECO:0000313" key="4">
    <source>
        <dbReference type="WBParaSite" id="ACOC_0000023801-mRNA-1"/>
    </source>
</evidence>
<evidence type="ECO:0000256" key="1">
    <source>
        <dbReference type="SAM" id="Phobius"/>
    </source>
</evidence>
<feature type="transmembrane region" description="Helical" evidence="1">
    <location>
        <begin position="12"/>
        <end position="31"/>
    </location>
</feature>
<dbReference type="AlphaFoldDB" id="A0A0R3P9V5"/>
<proteinExistence type="predicted"/>
<keyword evidence="1" id="KW-0472">Membrane</keyword>
<name>A0A0R3P9V5_ANGCS</name>
<dbReference type="Proteomes" id="UP000267027">
    <property type="component" value="Unassembled WGS sequence"/>
</dbReference>
<dbReference type="Gene3D" id="2.70.160.11">
    <property type="entry name" value="Hnrnp arginine n-methyltransferase1"/>
    <property type="match status" value="1"/>
</dbReference>
<dbReference type="STRING" id="334426.A0A0R3P9V5"/>
<evidence type="ECO:0000313" key="2">
    <source>
        <dbReference type="EMBL" id="VDM51824.1"/>
    </source>
</evidence>
<reference evidence="2 3" key="2">
    <citation type="submission" date="2018-11" db="EMBL/GenBank/DDBJ databases">
        <authorList>
            <consortium name="Pathogen Informatics"/>
        </authorList>
    </citation>
    <scope>NUCLEOTIDE SEQUENCE [LARGE SCALE GENOMIC DNA]</scope>
    <source>
        <strain evidence="2 3">Costa Rica</strain>
    </source>
</reference>
<keyword evidence="1" id="KW-1133">Transmembrane helix</keyword>
<gene>
    <name evidence="2" type="ORF">ACOC_LOCUS239</name>
</gene>
<protein>
    <submittedName>
        <fullName evidence="4">Mab-21 domain-containing protein</fullName>
    </submittedName>
</protein>
<dbReference type="OrthoDB" id="5980806at2759"/>
<accession>A0A0R3P9V5</accession>
<reference evidence="4" key="1">
    <citation type="submission" date="2017-02" db="UniProtKB">
        <authorList>
            <consortium name="WormBaseParasite"/>
        </authorList>
    </citation>
    <scope>IDENTIFICATION</scope>
</reference>
<organism evidence="4">
    <name type="scientific">Angiostrongylus costaricensis</name>
    <name type="common">Nematode worm</name>
    <dbReference type="NCBI Taxonomy" id="334426"/>
    <lineage>
        <taxon>Eukaryota</taxon>
        <taxon>Metazoa</taxon>
        <taxon>Ecdysozoa</taxon>
        <taxon>Nematoda</taxon>
        <taxon>Chromadorea</taxon>
        <taxon>Rhabditida</taxon>
        <taxon>Rhabditina</taxon>
        <taxon>Rhabditomorpha</taxon>
        <taxon>Strongyloidea</taxon>
        <taxon>Metastrongylidae</taxon>
        <taxon>Angiostrongylus</taxon>
    </lineage>
</organism>
<sequence>MYEEPSQRSHRGMFFRCSGLILFGPGAVRFFTDEMACRKREPVVQHIYPPLFRMTEGGHQPEPYWCTRVSELPDAAPLSSSQRLFSVDFRDVNDLHRFINGVSGVLKIRTTSDGTIHAVSVHFKALIWGDQYLDTSESTCWEQGIFPLPYPMRVNQGETVILNWMLKGTRLDLAVDSSTNSERDYRTMNNDMLLYAITRIIPSVSRYSWNLDIDLSEEEASVVRNLPHFMVDLKDIDETLDVNMDESKSQCDANLCIIVWPIRADGSVSEVFLNSLQSLRSRNDIPPSLKHCGFLTGIYLNSIVTRCHGD</sequence>
<keyword evidence="3" id="KW-1185">Reference proteome</keyword>
<keyword evidence="1" id="KW-0812">Transmembrane</keyword>
<dbReference type="WBParaSite" id="ACOC_0000023801-mRNA-1">
    <property type="protein sequence ID" value="ACOC_0000023801-mRNA-1"/>
    <property type="gene ID" value="ACOC_0000023801"/>
</dbReference>